<evidence type="ECO:0000259" key="8">
    <source>
        <dbReference type="PROSITE" id="PS50979"/>
    </source>
</evidence>
<feature type="domain" description="ATP-grasp" evidence="7">
    <location>
        <begin position="89"/>
        <end position="286"/>
    </location>
</feature>
<dbReference type="PROSITE" id="PS00866">
    <property type="entry name" value="CPSASE_1"/>
    <property type="match status" value="1"/>
</dbReference>
<dbReference type="Gene3D" id="3.30.1360.40">
    <property type="match status" value="1"/>
</dbReference>
<dbReference type="InterPro" id="IPR003833">
    <property type="entry name" value="CT_C_D"/>
</dbReference>
<dbReference type="InterPro" id="IPR029000">
    <property type="entry name" value="Cyclophilin-like_dom_sf"/>
</dbReference>
<dbReference type="SUPFAM" id="SSF50891">
    <property type="entry name" value="Cyclophilin-like"/>
    <property type="match status" value="1"/>
</dbReference>
<feature type="domain" description="Biotin carboxylation" evidence="8">
    <location>
        <begin position="1"/>
        <end position="415"/>
    </location>
</feature>
<keyword evidence="3" id="KW-0378">Hydrolase</keyword>
<dbReference type="SUPFAM" id="SSF51246">
    <property type="entry name" value="Rudiment single hybrid motif"/>
    <property type="match status" value="1"/>
</dbReference>
<dbReference type="Pfam" id="PF02682">
    <property type="entry name" value="CT_C_D"/>
    <property type="match status" value="1"/>
</dbReference>
<evidence type="ECO:0000256" key="5">
    <source>
        <dbReference type="ARBA" id="ARBA00023267"/>
    </source>
</evidence>
<evidence type="ECO:0000256" key="6">
    <source>
        <dbReference type="PROSITE-ProRule" id="PRU00409"/>
    </source>
</evidence>
<dbReference type="SMART" id="SM00797">
    <property type="entry name" value="AHS2"/>
    <property type="match status" value="1"/>
</dbReference>
<reference evidence="9 10" key="1">
    <citation type="submission" date="2023-10" db="EMBL/GenBank/DDBJ databases">
        <authorList>
            <person name="Maclean D."/>
            <person name="Macfadyen A."/>
        </authorList>
    </citation>
    <scope>NUCLEOTIDE SEQUENCE [LARGE SCALE GENOMIC DNA]</scope>
</reference>
<dbReference type="PROSITE" id="PS00867">
    <property type="entry name" value="CPSASE_2"/>
    <property type="match status" value="1"/>
</dbReference>
<dbReference type="EMBL" id="CAUYUE010000013">
    <property type="protein sequence ID" value="CAK0786093.1"/>
    <property type="molecule type" value="Genomic_DNA"/>
</dbReference>
<dbReference type="InterPro" id="IPR050856">
    <property type="entry name" value="Biotin_carboxylase_complex"/>
</dbReference>
<dbReference type="Gene3D" id="2.40.100.10">
    <property type="entry name" value="Cyclophilin-like"/>
    <property type="match status" value="2"/>
</dbReference>
<protein>
    <submittedName>
        <fullName evidence="9">Uncharacterized protein</fullName>
    </submittedName>
</protein>
<dbReference type="Pfam" id="PF02786">
    <property type="entry name" value="CPSase_L_D2"/>
    <property type="match status" value="1"/>
</dbReference>
<dbReference type="GO" id="GO:0016787">
    <property type="term" value="F:hydrolase activity"/>
    <property type="evidence" value="ECO:0007669"/>
    <property type="project" value="UniProtKB-KW"/>
</dbReference>
<evidence type="ECO:0000256" key="1">
    <source>
        <dbReference type="ARBA" id="ARBA00022598"/>
    </source>
</evidence>
<dbReference type="Pfam" id="PF02626">
    <property type="entry name" value="CT_A_B"/>
    <property type="match status" value="1"/>
</dbReference>
<keyword evidence="10" id="KW-1185">Reference proteome</keyword>
<keyword evidence="2 6" id="KW-0547">Nucleotide-binding</keyword>
<keyword evidence="4 6" id="KW-0067">ATP-binding</keyword>
<dbReference type="SMART" id="SM00796">
    <property type="entry name" value="AHS1"/>
    <property type="match status" value="1"/>
</dbReference>
<dbReference type="InterPro" id="IPR003778">
    <property type="entry name" value="CT_A_B"/>
</dbReference>
<dbReference type="GO" id="GO:0005524">
    <property type="term" value="F:ATP binding"/>
    <property type="evidence" value="ECO:0007669"/>
    <property type="project" value="UniProtKB-UniRule"/>
</dbReference>
<evidence type="ECO:0000259" key="7">
    <source>
        <dbReference type="PROSITE" id="PS50975"/>
    </source>
</evidence>
<evidence type="ECO:0000256" key="2">
    <source>
        <dbReference type="ARBA" id="ARBA00022741"/>
    </source>
</evidence>
<proteinExistence type="predicted"/>
<dbReference type="GO" id="GO:0046872">
    <property type="term" value="F:metal ion binding"/>
    <property type="evidence" value="ECO:0007669"/>
    <property type="project" value="InterPro"/>
</dbReference>
<gene>
    <name evidence="9" type="ORF">CVIRNUC_009306</name>
</gene>
<accession>A0AAV1IFI8</accession>
<comment type="caution">
    <text evidence="9">The sequence shown here is derived from an EMBL/GenBank/DDBJ whole genome shotgun (WGS) entry which is preliminary data.</text>
</comment>
<evidence type="ECO:0000256" key="4">
    <source>
        <dbReference type="ARBA" id="ARBA00022840"/>
    </source>
</evidence>
<dbReference type="InterPro" id="IPR011761">
    <property type="entry name" value="ATP-grasp"/>
</dbReference>
<dbReference type="InterPro" id="IPR005479">
    <property type="entry name" value="CPAse_ATP-bd"/>
</dbReference>
<dbReference type="InterPro" id="IPR011054">
    <property type="entry name" value="Rudment_hybrid_motif"/>
</dbReference>
<keyword evidence="1" id="KW-0436">Ligase</keyword>
<dbReference type="PANTHER" id="PTHR18866:SF128">
    <property type="entry name" value="UREA AMIDOLYASE"/>
    <property type="match status" value="1"/>
</dbReference>
<dbReference type="InterPro" id="IPR005482">
    <property type="entry name" value="Biotin_COase_C"/>
</dbReference>
<dbReference type="PANTHER" id="PTHR18866">
    <property type="entry name" value="CARBOXYLASE:PYRUVATE/ACETYL-COA/PROPIONYL-COA CARBOXYLASE"/>
    <property type="match status" value="1"/>
</dbReference>
<dbReference type="InterPro" id="IPR011764">
    <property type="entry name" value="Biotin_carboxylation_dom"/>
</dbReference>
<evidence type="ECO:0000256" key="3">
    <source>
        <dbReference type="ARBA" id="ARBA00022801"/>
    </source>
</evidence>
<name>A0AAV1IFI8_9CHLO</name>
<dbReference type="SUPFAM" id="SSF52440">
    <property type="entry name" value="PreATP-grasp domain"/>
    <property type="match status" value="1"/>
</dbReference>
<dbReference type="Pfam" id="PF00289">
    <property type="entry name" value="Biotin_carb_N"/>
    <property type="match status" value="1"/>
</dbReference>
<dbReference type="AlphaFoldDB" id="A0AAV1IFI8"/>
<dbReference type="SUPFAM" id="SSF160467">
    <property type="entry name" value="PH0987 N-terminal domain-like"/>
    <property type="match status" value="1"/>
</dbReference>
<dbReference type="Pfam" id="PF02785">
    <property type="entry name" value="Biotin_carb_C"/>
    <property type="match status" value="1"/>
</dbReference>
<dbReference type="PROSITE" id="PS50979">
    <property type="entry name" value="BC"/>
    <property type="match status" value="1"/>
</dbReference>
<dbReference type="GO" id="GO:0016874">
    <property type="term" value="F:ligase activity"/>
    <property type="evidence" value="ECO:0007669"/>
    <property type="project" value="UniProtKB-KW"/>
</dbReference>
<sequence>MVYTEPDALSLHVLEAEVKVCLGSSPQDYTSITKLVDAAVSTGCVACHPGYGFLSENTDFLSALEERSIAFVGPTADTMRMFSRKHTARQYAQEAGVPVLPGSSLVITEEDAVTEAEATGFPVLLKATGGGGGIGIYKCPDSAAVRANFAAAQRQGKASFGDSGVFVEKYVECARHIEVQIFGDGKGHIVTLPERECSIQRRHQKIIEETPSPFVEEALRQKLMAAAQKLGERANYRSAGTVEFLVEQNTASFYFLEVNTRLQVEHGITEMVTGLDLVNWQLQLQVPGLAPPDLSKSVYEPSGWAMEARINAEEPFKDFAPSSGVLGQVAWPPGARVDTWVETGTTILPFFDSLLAKLMVHGGSRQEAVARLQEALSGTAIGGISSNLEYLGAIAGSEGFAAGATTTRFLEALQYCPKAIEVEAPGMSSTVQDYPGRTKLWHVGIPPSGPMDALAFRLANALVGNAEDAAGLEITLSGDMPIVLTQDGPSFGGFVCPCTITSTEIWKMGQVSPNDRVHFKPTTIEEAYKQCMKFDQMVELLRSAARSGSMDIVEIHPICQSMPMPEFPETKAVLRSLPVCGSFPGAQYRLAGDRYVFVEYGPLEIDLNLRVRVHELEKAVEERAIPGVVEFSAAVRSCMIEYDQRVISLSSLLSLLEDIEAHLPPAGEQILESRVLHLPMAFDDERTRECISMYMRSARQEAPYLPSNIDFVAKNNGLDDGADSVKEFLSKARYLVLGLGDVYLGCAIATAIDPRYNPETTSGILFGTLIMWCHASHP</sequence>
<dbReference type="Gene3D" id="3.30.470.20">
    <property type="entry name" value="ATP-grasp fold, B domain"/>
    <property type="match status" value="1"/>
</dbReference>
<dbReference type="InterPro" id="IPR005481">
    <property type="entry name" value="BC-like_N"/>
</dbReference>
<dbReference type="PROSITE" id="PS50975">
    <property type="entry name" value="ATP_GRASP"/>
    <property type="match status" value="1"/>
</dbReference>
<dbReference type="SMART" id="SM00878">
    <property type="entry name" value="Biotin_carb_C"/>
    <property type="match status" value="1"/>
</dbReference>
<evidence type="ECO:0000313" key="9">
    <source>
        <dbReference type="EMBL" id="CAK0786093.1"/>
    </source>
</evidence>
<dbReference type="SUPFAM" id="SSF56059">
    <property type="entry name" value="Glutathione synthetase ATP-binding domain-like"/>
    <property type="match status" value="1"/>
</dbReference>
<keyword evidence="5" id="KW-0092">Biotin</keyword>
<organism evidence="9 10">
    <name type="scientific">Coccomyxa viridis</name>
    <dbReference type="NCBI Taxonomy" id="1274662"/>
    <lineage>
        <taxon>Eukaryota</taxon>
        <taxon>Viridiplantae</taxon>
        <taxon>Chlorophyta</taxon>
        <taxon>core chlorophytes</taxon>
        <taxon>Trebouxiophyceae</taxon>
        <taxon>Trebouxiophyceae incertae sedis</taxon>
        <taxon>Coccomyxaceae</taxon>
        <taxon>Coccomyxa</taxon>
    </lineage>
</organism>
<dbReference type="InterPro" id="IPR016185">
    <property type="entry name" value="PreATP-grasp_dom_sf"/>
</dbReference>
<dbReference type="Proteomes" id="UP001314263">
    <property type="component" value="Unassembled WGS sequence"/>
</dbReference>
<evidence type="ECO:0000313" key="10">
    <source>
        <dbReference type="Proteomes" id="UP001314263"/>
    </source>
</evidence>